<dbReference type="Pfam" id="PF06739">
    <property type="entry name" value="SBBP"/>
    <property type="match status" value="7"/>
</dbReference>
<feature type="domain" description="DUF7948" evidence="2">
    <location>
        <begin position="178"/>
        <end position="289"/>
    </location>
</feature>
<dbReference type="Pfam" id="PF25778">
    <property type="entry name" value="DUF7948"/>
    <property type="match status" value="2"/>
</dbReference>
<feature type="compositionally biased region" description="Pro residues" evidence="1">
    <location>
        <begin position="184"/>
        <end position="194"/>
    </location>
</feature>
<gene>
    <name evidence="3" type="ORF">kuste4409</name>
</gene>
<protein>
    <recommendedName>
        <fullName evidence="2">DUF7948 domain-containing protein</fullName>
    </recommendedName>
</protein>
<organism evidence="3">
    <name type="scientific">Kuenenia stuttgartiensis</name>
    <dbReference type="NCBI Taxonomy" id="174633"/>
    <lineage>
        <taxon>Bacteria</taxon>
        <taxon>Pseudomonadati</taxon>
        <taxon>Planctomycetota</taxon>
        <taxon>Candidatus Brocadiia</taxon>
        <taxon>Candidatus Brocadiales</taxon>
        <taxon>Candidatus Brocadiaceae</taxon>
        <taxon>Candidatus Kuenenia</taxon>
    </lineage>
</organism>
<accession>Q1Q590</accession>
<dbReference type="InterPro" id="IPR057708">
    <property type="entry name" value="DUF7948"/>
</dbReference>
<dbReference type="InterPro" id="IPR010620">
    <property type="entry name" value="SBBP_repeat"/>
</dbReference>
<evidence type="ECO:0000259" key="2">
    <source>
        <dbReference type="Pfam" id="PF25778"/>
    </source>
</evidence>
<feature type="compositionally biased region" description="Polar residues" evidence="1">
    <location>
        <begin position="432"/>
        <end position="448"/>
    </location>
</feature>
<dbReference type="EMBL" id="CT573071">
    <property type="protein sequence ID" value="CAJ75171.1"/>
    <property type="molecule type" value="Genomic_DNA"/>
</dbReference>
<dbReference type="PANTHER" id="PTHR35580">
    <property type="entry name" value="CELL SURFACE GLYCOPROTEIN (S-LAYER PROTEIN)-LIKE PROTEIN"/>
    <property type="match status" value="1"/>
</dbReference>
<feature type="domain" description="DUF7948" evidence="2">
    <location>
        <begin position="320"/>
        <end position="366"/>
    </location>
</feature>
<dbReference type="InterPro" id="IPR009291">
    <property type="entry name" value="Vps62"/>
</dbReference>
<reference evidence="3" key="2">
    <citation type="submission" date="2006-01" db="EMBL/GenBank/DDBJ databases">
        <authorList>
            <person name="Genoscope"/>
        </authorList>
    </citation>
    <scope>NUCLEOTIDE SEQUENCE</scope>
</reference>
<proteinExistence type="predicted"/>
<feature type="region of interest" description="Disordered" evidence="1">
    <location>
        <begin position="378"/>
        <end position="449"/>
    </location>
</feature>
<dbReference type="RefSeq" id="WP_169704422.1">
    <property type="nucleotide sequence ID" value="NZ_OCTL01000150.1"/>
</dbReference>
<feature type="compositionally biased region" description="Polar residues" evidence="1">
    <location>
        <begin position="412"/>
        <end position="423"/>
    </location>
</feature>
<evidence type="ECO:0000256" key="1">
    <source>
        <dbReference type="SAM" id="MobiDB-lite"/>
    </source>
</evidence>
<dbReference type="Gene3D" id="2.120.10.30">
    <property type="entry name" value="TolB, C-terminal domain"/>
    <property type="match status" value="1"/>
</dbReference>
<feature type="compositionally biased region" description="Basic and acidic residues" evidence="1">
    <location>
        <begin position="174"/>
        <end position="183"/>
    </location>
</feature>
<dbReference type="Pfam" id="PF06101">
    <property type="entry name" value="Vps62"/>
    <property type="match status" value="1"/>
</dbReference>
<dbReference type="PANTHER" id="PTHR35580:SF1">
    <property type="entry name" value="PHYTASE-LIKE DOMAIN-CONTAINING PROTEIN"/>
    <property type="match status" value="1"/>
</dbReference>
<reference evidence="3" key="1">
    <citation type="journal article" date="2006" name="Nature">
        <title>Deciphering the evolution and metabolism of an anammox bacterium from a community genome.</title>
        <authorList>
            <person name="Strous M."/>
            <person name="Pelletier E."/>
            <person name="Mangenot S."/>
            <person name="Rattei T."/>
            <person name="Lehner A."/>
            <person name="Taylor M.W."/>
            <person name="Horn M."/>
            <person name="Daims H."/>
            <person name="Bartol-Mavel D."/>
            <person name="Wincker P."/>
            <person name="Barbe V."/>
            <person name="Fonknechten N."/>
            <person name="Vallenet D."/>
            <person name="Segurens B."/>
            <person name="Schenowitz-Truong C."/>
            <person name="Medigue C."/>
            <person name="Collingro A."/>
            <person name="Snel B."/>
            <person name="Dutilh B.E."/>
            <person name="OpDenCamp H.J.M."/>
            <person name="vanDerDrift C."/>
            <person name="Cirpus I."/>
            <person name="vanDePas-Schoonen K.T."/>
            <person name="Harhangi H.R."/>
            <person name="vanNiftrik L."/>
            <person name="Schmid M."/>
            <person name="Keltjens J."/>
            <person name="vanDeVossenberg J."/>
            <person name="Kartal B."/>
            <person name="Meier H."/>
            <person name="Frishman D."/>
            <person name="Huynen M.A."/>
            <person name="Mewes H."/>
            <person name="Weissenbach J."/>
            <person name="Jetten M.S.M."/>
            <person name="Wagner M."/>
            <person name="LePaslier D."/>
        </authorList>
    </citation>
    <scope>NUCLEOTIDE SEQUENCE</scope>
</reference>
<dbReference type="InterPro" id="IPR011042">
    <property type="entry name" value="6-blade_b-propeller_TolB-like"/>
</dbReference>
<sequence length="1523" mass="165201">MKKGLLITSAIVLLLVFLTKYAVSGDQKAEGVSQEQIMQKIHRIQIPFIANNGQMDEKVTFYANTFGGTVFVTNEGEIVYALPKSANDDSRRQDCRGELRTPDEIQRCRGELHSPDVIHDGGCGIHENRESSIKSCSLGEACPEPVKGACPEPVKGACPEPVKGACPEPVEWAERTQHTDDSHPPTPKSQPPAPNRSLQGVALKETLIGAKVKDIKGEDKSVTKVNYFRGSDPSKWETNIATYDVVNLGEVYKGIELKLKAYGNNVEKLFYVKPGVDPDQIRISLSGTQPPENPPPLSPSVRGTGVCPPLAGVGGGLEAGGLWINEQGQLVAETGLGPVTFTKPVAYQEIDGKRVYVDVEYQIENCKLQNAEQGITHPLPLSRGKYKSPLLGGDSGVGNSERQNPKFVGSPETRTNNPSTKHTGTGFVHATQPETKNPATPNSATPQPTYGFKVASYDRTKDLIIDPLLASTFLGGSDWDEGNSLTLDTSGNVYVTGVTSSTDFPTTSGAYDTSYNGGYYDVFVSKLNSGLTSLLASTFLGGSDYDYGYSLTLDTSGNVYVAGYTESTDFPTTSGAYDTSPNGYSDVFVSKLDSGLTSLLASTYLGGSGYDRGYSLALDTSGNVYVTGDTESTDFPTTSGAYDTSYNGGGSYEGDVFVSKLDGGLTSLLASTFLGGSLDDRSTSLALDTSGNVYVTGHTLPSSRPFPTTSGAYDTSPSYNNNSDYGSFYDVFVSKLDGGLTSLLASTYLGGSSHDYSYSIALDTSGNVYVTGKTTSTDFPTTNGAYDTSFNGGEDVFVSKLNGGLTSLLASTFLGRGYCESLALDTSGNVYVTGVTVSSDFPVTSGAYDTSFNGGDPYFVSKLDGGLTNLLASTFLGEALQGFLGPPKCSSLALDTSGNVYVTGYTKSSNFPTTSGAYDTSYNGDDDVFVSKLDGNLSASAATTPTPSQTDTTPPVGAININNGASYTDTRSVTLTLTATDDVGVTGYYVSNSFPIPAASDSGWKSISSTTNYSADISYTLSSGDGAKTLYAWYKDAAGNVSDTASDSITLVTATTPTPTPTSTVTPEPTSTPSDEDLLKKYAPILYMHSEERLHPTNVEVMLENSELYEKVCKKEDKNGKCEEYKGKQVKEMKNKKLTVDILNDDKYYLQDDKYYLKLKDKAKKKAKKKDWKERQTVYARMLTKGNEPVLQYWFFYVYNTADWGGCVAGIANEHEGDWEMIQIVLGANDLVGRYMQPLLITYSFHHSGQRRLWSDAQWDGNHPLVYITLGGHGCWYTPGDHPWMQEIKTCVNCTDKTDNDGDVLHPATMSVSEIDKIEASGKKYAYAIEYMTDWTEKNKDWIYWEGYWGKQTDKKLNNGKDRGKDGPASPPYIDYITDDNIGGRWEEPILWSNSPEPSSYSVCGTGNIKVIAHDIEGNVFNLNLLNSDSGDTVGILYSEKDMVFDVYSLDGEEVTLKISRYNRDTNEVQEVEFDWLEIPKGGKATLKFSPKKNPDFEIMVDNNLDNVIDRIVMPDYSTQYQR</sequence>
<evidence type="ECO:0000313" key="3">
    <source>
        <dbReference type="EMBL" id="CAJ75171.1"/>
    </source>
</evidence>
<dbReference type="CDD" id="cd13120">
    <property type="entry name" value="BF2867_like_N"/>
    <property type="match status" value="1"/>
</dbReference>
<feature type="region of interest" description="Disordered" evidence="1">
    <location>
        <begin position="174"/>
        <end position="197"/>
    </location>
</feature>
<feature type="compositionally biased region" description="Low complexity" evidence="1">
    <location>
        <begin position="1053"/>
        <end position="1073"/>
    </location>
</feature>
<dbReference type="InterPro" id="IPR052918">
    <property type="entry name" value="Motility_Chemotaxis_Reg"/>
</dbReference>
<name>Q1Q590_KUEST</name>
<feature type="region of interest" description="Disordered" evidence="1">
    <location>
        <begin position="1053"/>
        <end position="1076"/>
    </location>
</feature>